<name>A0AAD9SJG9_PHOAM</name>
<gene>
    <name evidence="7" type="ORF">N8I77_003540</name>
</gene>
<keyword evidence="8" id="KW-1185">Reference proteome</keyword>
<comment type="caution">
    <text evidence="7">The sequence shown here is derived from an EMBL/GenBank/DDBJ whole genome shotgun (WGS) entry which is preliminary data.</text>
</comment>
<feature type="transmembrane region" description="Helical" evidence="5">
    <location>
        <begin position="190"/>
        <end position="215"/>
    </location>
</feature>
<dbReference type="PANTHER" id="PTHR23502">
    <property type="entry name" value="MAJOR FACILITATOR SUPERFAMILY"/>
    <property type="match status" value="1"/>
</dbReference>
<dbReference type="PANTHER" id="PTHR23502:SF60">
    <property type="entry name" value="MAJOR FACILITATOR SUPERFAMILY (MFS) PROFILE DOMAIN-CONTAINING PROTEIN-RELATED"/>
    <property type="match status" value="1"/>
</dbReference>
<evidence type="ECO:0000256" key="5">
    <source>
        <dbReference type="SAM" id="Phobius"/>
    </source>
</evidence>
<proteinExistence type="predicted"/>
<feature type="transmembrane region" description="Helical" evidence="5">
    <location>
        <begin position="90"/>
        <end position="111"/>
    </location>
</feature>
<evidence type="ECO:0000313" key="7">
    <source>
        <dbReference type="EMBL" id="KAK2610083.1"/>
    </source>
</evidence>
<evidence type="ECO:0000259" key="6">
    <source>
        <dbReference type="PROSITE" id="PS50850"/>
    </source>
</evidence>
<dbReference type="Proteomes" id="UP001265746">
    <property type="component" value="Unassembled WGS sequence"/>
</dbReference>
<feature type="transmembrane region" description="Helical" evidence="5">
    <location>
        <begin position="301"/>
        <end position="320"/>
    </location>
</feature>
<feature type="transmembrane region" description="Helical" evidence="5">
    <location>
        <begin position="59"/>
        <end position="78"/>
    </location>
</feature>
<dbReference type="InterPro" id="IPR011701">
    <property type="entry name" value="MFS"/>
</dbReference>
<dbReference type="Gene3D" id="1.20.1250.20">
    <property type="entry name" value="MFS general substrate transporter like domains"/>
    <property type="match status" value="1"/>
</dbReference>
<feature type="transmembrane region" description="Helical" evidence="5">
    <location>
        <begin position="6"/>
        <end position="23"/>
    </location>
</feature>
<dbReference type="AlphaFoldDB" id="A0AAD9SJG9"/>
<dbReference type="PROSITE" id="PS00216">
    <property type="entry name" value="SUGAR_TRANSPORT_1"/>
    <property type="match status" value="1"/>
</dbReference>
<accession>A0AAD9SJG9</accession>
<feature type="domain" description="Major facilitator superfamily (MFS) profile" evidence="6">
    <location>
        <begin position="1"/>
        <end position="399"/>
    </location>
</feature>
<evidence type="ECO:0000256" key="4">
    <source>
        <dbReference type="ARBA" id="ARBA00023136"/>
    </source>
</evidence>
<evidence type="ECO:0000256" key="1">
    <source>
        <dbReference type="ARBA" id="ARBA00004141"/>
    </source>
</evidence>
<dbReference type="SUPFAM" id="SSF103473">
    <property type="entry name" value="MFS general substrate transporter"/>
    <property type="match status" value="1"/>
</dbReference>
<keyword evidence="4 5" id="KW-0472">Membrane</keyword>
<keyword evidence="3 5" id="KW-1133">Transmembrane helix</keyword>
<keyword evidence="2 5" id="KW-0812">Transmembrane</keyword>
<dbReference type="PROSITE" id="PS50850">
    <property type="entry name" value="MFS"/>
    <property type="match status" value="1"/>
</dbReference>
<dbReference type="Pfam" id="PF07690">
    <property type="entry name" value="MFS_1"/>
    <property type="match status" value="1"/>
</dbReference>
<dbReference type="GO" id="GO:0042908">
    <property type="term" value="P:xenobiotic transport"/>
    <property type="evidence" value="ECO:0007669"/>
    <property type="project" value="UniProtKB-ARBA"/>
</dbReference>
<dbReference type="InterPro" id="IPR036259">
    <property type="entry name" value="MFS_trans_sf"/>
</dbReference>
<feature type="transmembrane region" description="Helical" evidence="5">
    <location>
        <begin position="276"/>
        <end position="295"/>
    </location>
</feature>
<evidence type="ECO:0000313" key="8">
    <source>
        <dbReference type="Proteomes" id="UP001265746"/>
    </source>
</evidence>
<organism evidence="7 8">
    <name type="scientific">Phomopsis amygdali</name>
    <name type="common">Fusicoccum amygdali</name>
    <dbReference type="NCBI Taxonomy" id="1214568"/>
    <lineage>
        <taxon>Eukaryota</taxon>
        <taxon>Fungi</taxon>
        <taxon>Dikarya</taxon>
        <taxon>Ascomycota</taxon>
        <taxon>Pezizomycotina</taxon>
        <taxon>Sordariomycetes</taxon>
        <taxon>Sordariomycetidae</taxon>
        <taxon>Diaporthales</taxon>
        <taxon>Diaporthaceae</taxon>
        <taxon>Diaporthe</taxon>
    </lineage>
</organism>
<dbReference type="GO" id="GO:0016020">
    <property type="term" value="C:membrane"/>
    <property type="evidence" value="ECO:0007669"/>
    <property type="project" value="UniProtKB-SubCell"/>
</dbReference>
<evidence type="ECO:0000256" key="2">
    <source>
        <dbReference type="ARBA" id="ARBA00022692"/>
    </source>
</evidence>
<reference evidence="7" key="1">
    <citation type="submission" date="2023-06" db="EMBL/GenBank/DDBJ databases">
        <authorList>
            <person name="Noh H."/>
        </authorList>
    </citation>
    <scope>NUCLEOTIDE SEQUENCE</scope>
    <source>
        <strain evidence="7">DUCC20226</strain>
    </source>
</reference>
<evidence type="ECO:0000256" key="3">
    <source>
        <dbReference type="ARBA" id="ARBA00022989"/>
    </source>
</evidence>
<dbReference type="EMBL" id="JAUJFL010000002">
    <property type="protein sequence ID" value="KAK2610083.1"/>
    <property type="molecule type" value="Genomic_DNA"/>
</dbReference>
<sequence length="404" mass="44716">MALSVYLLATAFGPLVIGPLSEVYGRKPVFHTTNLWFLVWNLVCGFANSKGLLIASRLLAGFGASAVYSLAYGVLGDVWSPEQRGRSLSWYALVPLTGSAIGPIAGGFITQYSTWRWVFWATTILQVVLELCSVPLVRDETYAPLILRRKAETLRKETNDSRYHAEIEILESGQSATYKLQRSLSRPLRLLAFHPIIQIQALLAGINYGLLYLSLSSFSTLFVNQYGQSLSISGLHYIALCTGSIIGSQIVGPLMDYVYKTLTARAGNNPYPELRVPLLLPSVFFTPIGLLLYGWAARYHLFWLVVDVGACLLSLGMQVFDTSLSAYVMDSYPEHVSSASAATQVFRSLLAFAFPLFADKMYHTIGYGWGNTLLAFLSFFIALPTTGILWNFGASLRQRRQSSH</sequence>
<feature type="transmembrane region" description="Helical" evidence="5">
    <location>
        <begin position="235"/>
        <end position="255"/>
    </location>
</feature>
<dbReference type="InterPro" id="IPR005829">
    <property type="entry name" value="Sugar_transporter_CS"/>
</dbReference>
<dbReference type="GO" id="GO:0022857">
    <property type="term" value="F:transmembrane transporter activity"/>
    <property type="evidence" value="ECO:0007669"/>
    <property type="project" value="InterPro"/>
</dbReference>
<dbReference type="GO" id="GO:0140115">
    <property type="term" value="P:export across plasma membrane"/>
    <property type="evidence" value="ECO:0007669"/>
    <property type="project" value="UniProtKB-ARBA"/>
</dbReference>
<feature type="transmembrane region" description="Helical" evidence="5">
    <location>
        <begin position="373"/>
        <end position="392"/>
    </location>
</feature>
<comment type="subcellular location">
    <subcellularLocation>
        <location evidence="1">Membrane</location>
        <topology evidence="1">Multi-pass membrane protein</topology>
    </subcellularLocation>
</comment>
<protein>
    <recommendedName>
        <fullName evidence="6">Major facilitator superfamily (MFS) profile domain-containing protein</fullName>
    </recommendedName>
</protein>
<dbReference type="InterPro" id="IPR020846">
    <property type="entry name" value="MFS_dom"/>
</dbReference>